<evidence type="ECO:0000256" key="10">
    <source>
        <dbReference type="SAM" id="MobiDB-lite"/>
    </source>
</evidence>
<evidence type="ECO:0000256" key="3">
    <source>
        <dbReference type="ARBA" id="ARBA00022723"/>
    </source>
</evidence>
<keyword evidence="3" id="KW-0479">Metal-binding</keyword>
<dbReference type="PANTHER" id="PTHR45718:SF3">
    <property type="entry name" value="ZINC FINGER PROTEIN GLIS1"/>
    <property type="match status" value="1"/>
</dbReference>
<keyword evidence="5 9" id="KW-0863">Zinc-finger</keyword>
<evidence type="ECO:0000256" key="2">
    <source>
        <dbReference type="ARBA" id="ARBA00010831"/>
    </source>
</evidence>
<dbReference type="EMBL" id="JBBPFD010000018">
    <property type="protein sequence ID" value="KAK7889696.1"/>
    <property type="molecule type" value="Genomic_DNA"/>
</dbReference>
<comment type="subcellular location">
    <subcellularLocation>
        <location evidence="1">Nucleus</location>
    </subcellularLocation>
</comment>
<dbReference type="GO" id="GO:0000978">
    <property type="term" value="F:RNA polymerase II cis-regulatory region sequence-specific DNA binding"/>
    <property type="evidence" value="ECO:0007669"/>
    <property type="project" value="TreeGrafter"/>
</dbReference>
<dbReference type="InterPro" id="IPR036236">
    <property type="entry name" value="Znf_C2H2_sf"/>
</dbReference>
<keyword evidence="8" id="KW-0539">Nucleus</keyword>
<dbReference type="PROSITE" id="PS50157">
    <property type="entry name" value="ZINC_FINGER_C2H2_2"/>
    <property type="match status" value="3"/>
</dbReference>
<evidence type="ECO:0000256" key="6">
    <source>
        <dbReference type="ARBA" id="ARBA00022833"/>
    </source>
</evidence>
<reference evidence="13" key="1">
    <citation type="submission" date="2024-04" db="EMBL/GenBank/DDBJ databases">
        <title>Salinicola lusitanus LLJ914,a marine bacterium isolated from the Okinawa Trough.</title>
        <authorList>
            <person name="Li J."/>
        </authorList>
    </citation>
    <scope>NUCLEOTIDE SEQUENCE [LARGE SCALE GENOMIC DNA]</scope>
</reference>
<evidence type="ECO:0000313" key="13">
    <source>
        <dbReference type="Proteomes" id="UP001460270"/>
    </source>
</evidence>
<organism evidence="12 13">
    <name type="scientific">Mugilogobius chulae</name>
    <name type="common">yellowstripe goby</name>
    <dbReference type="NCBI Taxonomy" id="88201"/>
    <lineage>
        <taxon>Eukaryota</taxon>
        <taxon>Metazoa</taxon>
        <taxon>Chordata</taxon>
        <taxon>Craniata</taxon>
        <taxon>Vertebrata</taxon>
        <taxon>Euteleostomi</taxon>
        <taxon>Actinopterygii</taxon>
        <taxon>Neopterygii</taxon>
        <taxon>Teleostei</taxon>
        <taxon>Neoteleostei</taxon>
        <taxon>Acanthomorphata</taxon>
        <taxon>Gobiaria</taxon>
        <taxon>Gobiiformes</taxon>
        <taxon>Gobioidei</taxon>
        <taxon>Gobiidae</taxon>
        <taxon>Gobionellinae</taxon>
        <taxon>Mugilogobius</taxon>
    </lineage>
</organism>
<dbReference type="AlphaFoldDB" id="A0AAW0N8S0"/>
<sequence>MNRAEKVIHAASSSAGAQCGRGAEEQRQVRVKGAGQIEALVSEDAAALGLVKLEPVQCTSPSLHLLLQQLGALITHTHLVIIALLPSSPSRDFSHVLGVYRALTPPLRTFEGCNKAFSRLENLKIHLRSHTGEKPYLCQHPGCQKAFSNSSDRAKHQRTHLDTKPYACQIPGCTKRYTDPSSLRKHVKIHSAKEQQVRRKLRSCPHLEQDVLSDCLSMQHLQSNTSSQQHLFNGKDTRTPVLGQDIFSGGRLVPHTVYTLTSKQLHYREHRSTLSPFIRSCLVEMVTPADSRLSCMYTGSSNPHHPISAPAELLSPSAPPSAPELPQRHRLERDMGSPHLSPLTPMEGARDGLVHKALNVQHKHSFSDLSEMSGQPASIWTQSAATSLEKLEENAVKITLRSVAVFLPGI</sequence>
<feature type="region of interest" description="Disordered" evidence="10">
    <location>
        <begin position="306"/>
        <end position="326"/>
    </location>
</feature>
<feature type="domain" description="C2H2-type" evidence="11">
    <location>
        <begin position="108"/>
        <end position="135"/>
    </location>
</feature>
<dbReference type="PANTHER" id="PTHR45718">
    <property type="entry name" value="TRANSCRIPTIONAL ACTIVATOR CUBITUS INTERRUPTUS"/>
    <property type="match status" value="1"/>
</dbReference>
<dbReference type="Gene3D" id="3.30.160.60">
    <property type="entry name" value="Classic Zinc Finger"/>
    <property type="match status" value="3"/>
</dbReference>
<dbReference type="GO" id="GO:0008270">
    <property type="term" value="F:zinc ion binding"/>
    <property type="evidence" value="ECO:0007669"/>
    <property type="project" value="UniProtKB-KW"/>
</dbReference>
<evidence type="ECO:0000256" key="1">
    <source>
        <dbReference type="ARBA" id="ARBA00004123"/>
    </source>
</evidence>
<proteinExistence type="inferred from homology"/>
<comment type="similarity">
    <text evidence="2">Belongs to the GLI C2H2-type zinc-finger protein family.</text>
</comment>
<accession>A0AAW0N8S0</accession>
<evidence type="ECO:0000256" key="5">
    <source>
        <dbReference type="ARBA" id="ARBA00022771"/>
    </source>
</evidence>
<dbReference type="SMART" id="SM00355">
    <property type="entry name" value="ZnF_C2H2"/>
    <property type="match status" value="3"/>
</dbReference>
<dbReference type="Proteomes" id="UP001460270">
    <property type="component" value="Unassembled WGS sequence"/>
</dbReference>
<gene>
    <name evidence="12" type="ORF">WMY93_025256</name>
</gene>
<evidence type="ECO:0000256" key="7">
    <source>
        <dbReference type="ARBA" id="ARBA00023125"/>
    </source>
</evidence>
<dbReference type="SUPFAM" id="SSF57667">
    <property type="entry name" value="beta-beta-alpha zinc fingers"/>
    <property type="match status" value="2"/>
</dbReference>
<comment type="caution">
    <text evidence="12">The sequence shown here is derived from an EMBL/GenBank/DDBJ whole genome shotgun (WGS) entry which is preliminary data.</text>
</comment>
<dbReference type="FunFam" id="3.30.160.60:FF:003185">
    <property type="entry name" value="Lame duck, isoform C"/>
    <property type="match status" value="1"/>
</dbReference>
<keyword evidence="6" id="KW-0862">Zinc</keyword>
<dbReference type="InterPro" id="IPR043359">
    <property type="entry name" value="GLI-like"/>
</dbReference>
<evidence type="ECO:0000256" key="9">
    <source>
        <dbReference type="PROSITE-ProRule" id="PRU00042"/>
    </source>
</evidence>
<dbReference type="Pfam" id="PF00096">
    <property type="entry name" value="zf-C2H2"/>
    <property type="match status" value="3"/>
</dbReference>
<dbReference type="PROSITE" id="PS00028">
    <property type="entry name" value="ZINC_FINGER_C2H2_1"/>
    <property type="match status" value="2"/>
</dbReference>
<dbReference type="GO" id="GO:0005634">
    <property type="term" value="C:nucleus"/>
    <property type="evidence" value="ECO:0007669"/>
    <property type="project" value="UniProtKB-SubCell"/>
</dbReference>
<protein>
    <recommendedName>
        <fullName evidence="11">C2H2-type domain-containing protein</fullName>
    </recommendedName>
</protein>
<dbReference type="InterPro" id="IPR013087">
    <property type="entry name" value="Znf_C2H2_type"/>
</dbReference>
<evidence type="ECO:0000313" key="12">
    <source>
        <dbReference type="EMBL" id="KAK7889696.1"/>
    </source>
</evidence>
<dbReference type="FunFam" id="3.30.160.60:FF:000019">
    <property type="entry name" value="GLI family zinc finger 3"/>
    <property type="match status" value="1"/>
</dbReference>
<evidence type="ECO:0000256" key="4">
    <source>
        <dbReference type="ARBA" id="ARBA00022737"/>
    </source>
</evidence>
<keyword evidence="13" id="KW-1185">Reference proteome</keyword>
<dbReference type="FunFam" id="3.30.160.60:FF:000036">
    <property type="entry name" value="GLI family zinc finger 3"/>
    <property type="match status" value="1"/>
</dbReference>
<name>A0AAW0N8S0_9GOBI</name>
<keyword evidence="7" id="KW-0238">DNA-binding</keyword>
<evidence type="ECO:0000256" key="8">
    <source>
        <dbReference type="ARBA" id="ARBA00023242"/>
    </source>
</evidence>
<dbReference type="GO" id="GO:0000981">
    <property type="term" value="F:DNA-binding transcription factor activity, RNA polymerase II-specific"/>
    <property type="evidence" value="ECO:0007669"/>
    <property type="project" value="TreeGrafter"/>
</dbReference>
<feature type="domain" description="C2H2-type" evidence="11">
    <location>
        <begin position="136"/>
        <end position="165"/>
    </location>
</feature>
<evidence type="ECO:0000259" key="11">
    <source>
        <dbReference type="PROSITE" id="PS50157"/>
    </source>
</evidence>
<feature type="domain" description="C2H2-type" evidence="11">
    <location>
        <begin position="166"/>
        <end position="195"/>
    </location>
</feature>
<keyword evidence="4" id="KW-0677">Repeat</keyword>